<gene>
    <name evidence="2" type="ORF">ACFQGL_24550</name>
</gene>
<dbReference type="EMBL" id="JBHSQS010000018">
    <property type="protein sequence ID" value="MFC5926512.1"/>
    <property type="molecule type" value="Genomic_DNA"/>
</dbReference>
<reference evidence="3" key="1">
    <citation type="journal article" date="2019" name="Int. J. Syst. Evol. Microbiol.">
        <title>The Global Catalogue of Microorganisms (GCM) 10K type strain sequencing project: providing services to taxonomists for standard genome sequencing and annotation.</title>
        <authorList>
            <consortium name="The Broad Institute Genomics Platform"/>
            <consortium name="The Broad Institute Genome Sequencing Center for Infectious Disease"/>
            <person name="Wu L."/>
            <person name="Ma J."/>
        </authorList>
    </citation>
    <scope>NUCLEOTIDE SEQUENCE [LARGE SCALE GENOMIC DNA]</scope>
    <source>
        <strain evidence="3">CGMCC 4.7144</strain>
    </source>
</reference>
<dbReference type="Proteomes" id="UP001596226">
    <property type="component" value="Unassembled WGS sequence"/>
</dbReference>
<proteinExistence type="predicted"/>
<protein>
    <submittedName>
        <fullName evidence="2">Class I SAM-dependent methyltransferase</fullName>
        <ecNumber evidence="2">2.1.1.-</ecNumber>
    </submittedName>
</protein>
<accession>A0ABW1HCK4</accession>
<dbReference type="PANTHER" id="PTHR43861:SF1">
    <property type="entry name" value="TRANS-ACONITATE 2-METHYLTRANSFERASE"/>
    <property type="match status" value="1"/>
</dbReference>
<dbReference type="SUPFAM" id="SSF53335">
    <property type="entry name" value="S-adenosyl-L-methionine-dependent methyltransferases"/>
    <property type="match status" value="1"/>
</dbReference>
<dbReference type="GO" id="GO:0008168">
    <property type="term" value="F:methyltransferase activity"/>
    <property type="evidence" value="ECO:0007669"/>
    <property type="project" value="UniProtKB-KW"/>
</dbReference>
<sequence length="221" mass="24939">MGLIPNVVNLVGPVSTKCVLDAGCGTGWLFEELDPAEAWQCDLAPPPTRRPGVKSTREDITNMSYPSDRFDVVVSSLVLMWVSDLATSLREFHRVTKPGGRLVVALVHPYFAHAGYVVDDGFVINRDVSREQELSDYLISGIVGPLTYYHRRPETYYNEALRAGWQLTQFLDWFVDMEHYEQFAADRRTTTRRTGWVPTFTFFVGEKYPDKVGASGSRHAG</sequence>
<name>A0ABW1HCK4_9ACTN</name>
<keyword evidence="2" id="KW-0489">Methyltransferase</keyword>
<dbReference type="CDD" id="cd02440">
    <property type="entry name" value="AdoMet_MTases"/>
    <property type="match status" value="1"/>
</dbReference>
<dbReference type="InterPro" id="IPR013216">
    <property type="entry name" value="Methyltransf_11"/>
</dbReference>
<dbReference type="EC" id="2.1.1.-" evidence="2"/>
<keyword evidence="3" id="KW-1185">Reference proteome</keyword>
<dbReference type="GO" id="GO:0032259">
    <property type="term" value="P:methylation"/>
    <property type="evidence" value="ECO:0007669"/>
    <property type="project" value="UniProtKB-KW"/>
</dbReference>
<dbReference type="RefSeq" id="WP_377514757.1">
    <property type="nucleotide sequence ID" value="NZ_JBHSQS010000018.1"/>
</dbReference>
<dbReference type="Pfam" id="PF08241">
    <property type="entry name" value="Methyltransf_11"/>
    <property type="match status" value="1"/>
</dbReference>
<comment type="caution">
    <text evidence="2">The sequence shown here is derived from an EMBL/GenBank/DDBJ whole genome shotgun (WGS) entry which is preliminary data.</text>
</comment>
<organism evidence="2 3">
    <name type="scientific">Micromonospora vulcania</name>
    <dbReference type="NCBI Taxonomy" id="1441873"/>
    <lineage>
        <taxon>Bacteria</taxon>
        <taxon>Bacillati</taxon>
        <taxon>Actinomycetota</taxon>
        <taxon>Actinomycetes</taxon>
        <taxon>Micromonosporales</taxon>
        <taxon>Micromonosporaceae</taxon>
        <taxon>Micromonospora</taxon>
    </lineage>
</organism>
<dbReference type="InterPro" id="IPR029063">
    <property type="entry name" value="SAM-dependent_MTases_sf"/>
</dbReference>
<keyword evidence="2" id="KW-0808">Transferase</keyword>
<evidence type="ECO:0000259" key="1">
    <source>
        <dbReference type="Pfam" id="PF08241"/>
    </source>
</evidence>
<evidence type="ECO:0000313" key="2">
    <source>
        <dbReference type="EMBL" id="MFC5926512.1"/>
    </source>
</evidence>
<dbReference type="Gene3D" id="3.40.50.150">
    <property type="entry name" value="Vaccinia Virus protein VP39"/>
    <property type="match status" value="1"/>
</dbReference>
<feature type="domain" description="Methyltransferase type 11" evidence="1">
    <location>
        <begin position="20"/>
        <end position="104"/>
    </location>
</feature>
<dbReference type="PANTHER" id="PTHR43861">
    <property type="entry name" value="TRANS-ACONITATE 2-METHYLTRANSFERASE-RELATED"/>
    <property type="match status" value="1"/>
</dbReference>
<evidence type="ECO:0000313" key="3">
    <source>
        <dbReference type="Proteomes" id="UP001596226"/>
    </source>
</evidence>